<dbReference type="RefSeq" id="WP_092079915.1">
    <property type="nucleotide sequence ID" value="NZ_FOYI01000005.1"/>
</dbReference>
<dbReference type="InterPro" id="IPR005181">
    <property type="entry name" value="SASA"/>
</dbReference>
<dbReference type="AlphaFoldDB" id="A0A1I6DVN3"/>
<name>A0A1I6DVN3_9RHOB</name>
<evidence type="ECO:0000313" key="3">
    <source>
        <dbReference type="EMBL" id="SFR09549.1"/>
    </source>
</evidence>
<dbReference type="Pfam" id="PF03629">
    <property type="entry name" value="SASA"/>
    <property type="match status" value="1"/>
</dbReference>
<protein>
    <recommendedName>
        <fullName evidence="2">Sialate O-acetylesterase domain-containing protein</fullName>
    </recommendedName>
</protein>
<dbReference type="EMBL" id="FOYI01000005">
    <property type="protein sequence ID" value="SFR09549.1"/>
    <property type="molecule type" value="Genomic_DNA"/>
</dbReference>
<organism evidence="3 4">
    <name type="scientific">Poseidonocella sedimentorum</name>
    <dbReference type="NCBI Taxonomy" id="871652"/>
    <lineage>
        <taxon>Bacteria</taxon>
        <taxon>Pseudomonadati</taxon>
        <taxon>Pseudomonadota</taxon>
        <taxon>Alphaproteobacteria</taxon>
        <taxon>Rhodobacterales</taxon>
        <taxon>Roseobacteraceae</taxon>
        <taxon>Poseidonocella</taxon>
    </lineage>
</organism>
<keyword evidence="4" id="KW-1185">Reference proteome</keyword>
<feature type="domain" description="Sialate O-acetylesterase" evidence="2">
    <location>
        <begin position="165"/>
        <end position="425"/>
    </location>
</feature>
<dbReference type="Gene3D" id="3.40.50.1110">
    <property type="entry name" value="SGNH hydrolase"/>
    <property type="match status" value="1"/>
</dbReference>
<evidence type="ECO:0000256" key="1">
    <source>
        <dbReference type="ARBA" id="ARBA00022801"/>
    </source>
</evidence>
<evidence type="ECO:0000259" key="2">
    <source>
        <dbReference type="Pfam" id="PF03629"/>
    </source>
</evidence>
<dbReference type="SUPFAM" id="SSF52266">
    <property type="entry name" value="SGNH hydrolase"/>
    <property type="match status" value="1"/>
</dbReference>
<accession>A0A1I6DVN3</accession>
<dbReference type="OrthoDB" id="7858394at2"/>
<reference evidence="3 4" key="1">
    <citation type="submission" date="2016-10" db="EMBL/GenBank/DDBJ databases">
        <authorList>
            <person name="de Groot N.N."/>
        </authorList>
    </citation>
    <scope>NUCLEOTIDE SEQUENCE [LARGE SCALE GENOMIC DNA]</scope>
    <source>
        <strain evidence="4">KMM 9023,NRIC 0796,JCM 17311,KCTC 23692</strain>
    </source>
</reference>
<dbReference type="Proteomes" id="UP000199302">
    <property type="component" value="Unassembled WGS sequence"/>
</dbReference>
<proteinExistence type="predicted"/>
<sequence length="432" mass="45167">MHVGLSICWLQSPNNAPAAPTNALVAPGNLFPPAQASLAEAAHVDGRGNWDTSSGALVPLGVNNNDARVSFPAALEPGKPYALTWTETLGTRGTLKAQLSGNGLVSGRARSGGELHPKLAYFAAADVTAAFPRCSFKPGGGFDATLDDLAIYDLSTTDPAVHACDVVLCLGDSNMSNSVSEFADAATIEHGYDPRIWYMPNLRTSGSFDVLEVSRHVPTPLIEPVASVQGLRVSPIQAVASRLVARAAQRGRPLLMLALAEPGTGFNNTEDWRKTSSVDTTGGRMYADMIDMVAALNALGPAHEIVGAVVSLGANDTTGADYADAWLPHAAQFVTDLRADLGAPNLPIAWNGCAEDYEDTSFSPADRVARMRAAQAELDEASGSAFAIPGVRFVAAPMGNLLDGDTEQPHFTAHGMQVNGRALGDGLLSLLP</sequence>
<dbReference type="InterPro" id="IPR036514">
    <property type="entry name" value="SGNH_hydro_sf"/>
</dbReference>
<dbReference type="GO" id="GO:0016788">
    <property type="term" value="F:hydrolase activity, acting on ester bonds"/>
    <property type="evidence" value="ECO:0007669"/>
    <property type="project" value="UniProtKB-ARBA"/>
</dbReference>
<gene>
    <name evidence="3" type="ORF">SAMN04515673_105256</name>
</gene>
<evidence type="ECO:0000313" key="4">
    <source>
        <dbReference type="Proteomes" id="UP000199302"/>
    </source>
</evidence>
<keyword evidence="1" id="KW-0378">Hydrolase</keyword>